<comment type="function">
    <text evidence="1">Needed for flagellar regrowth and assembly.</text>
</comment>
<keyword evidence="4" id="KW-0813">Transport</keyword>
<feature type="domain" description="Flagellar assembly protein FliH/Type III secretion system HrpE" evidence="8">
    <location>
        <begin position="77"/>
        <end position="199"/>
    </location>
</feature>
<keyword evidence="7" id="KW-1006">Bacterial flagellum protein export</keyword>
<evidence type="ECO:0000259" key="8">
    <source>
        <dbReference type="Pfam" id="PF02108"/>
    </source>
</evidence>
<dbReference type="InterPro" id="IPR018035">
    <property type="entry name" value="Flagellar_FliH/T3SS_HrpE"/>
</dbReference>
<accession>A0ABV8CD66</accession>
<comment type="similarity">
    <text evidence="2">Belongs to the FliH family.</text>
</comment>
<name>A0ABV8CD66_9GAMM</name>
<dbReference type="InterPro" id="IPR051472">
    <property type="entry name" value="T3SS_Stator/FliH"/>
</dbReference>
<evidence type="ECO:0000256" key="6">
    <source>
        <dbReference type="ARBA" id="ARBA00022927"/>
    </source>
</evidence>
<evidence type="ECO:0000256" key="2">
    <source>
        <dbReference type="ARBA" id="ARBA00006602"/>
    </source>
</evidence>
<evidence type="ECO:0000256" key="1">
    <source>
        <dbReference type="ARBA" id="ARBA00003041"/>
    </source>
</evidence>
<sequence>MIEKDKNEDFQPAFEEKLPDQFSVWELKMPEEKEPEPPPIDLQAEQEAQREQVLQQAREKGYEEGRKQAEIEAIPKMTELSEWLLLIQEPVRLLDKAINDEVIQTILWICEACIGVELSLHPEKLLAIVEQIKAELPSVQGARQLVMNPEDVEWLKANLDENKFSKLLTMLSSDKELVKGDFYLRGEHTELDGRLKSRLLNLFSNYFSTDEAIEDTDFYNNGAS</sequence>
<evidence type="ECO:0000313" key="10">
    <source>
        <dbReference type="Proteomes" id="UP001595758"/>
    </source>
</evidence>
<dbReference type="Proteomes" id="UP001595758">
    <property type="component" value="Unassembled WGS sequence"/>
</dbReference>
<evidence type="ECO:0000256" key="3">
    <source>
        <dbReference type="ARBA" id="ARBA00016507"/>
    </source>
</evidence>
<keyword evidence="10" id="KW-1185">Reference proteome</keyword>
<comment type="caution">
    <text evidence="9">The sequence shown here is derived from an EMBL/GenBank/DDBJ whole genome shotgun (WGS) entry which is preliminary data.</text>
</comment>
<protein>
    <recommendedName>
        <fullName evidence="3">Flagellar assembly protein FliH</fullName>
    </recommendedName>
</protein>
<proteinExistence type="inferred from homology"/>
<evidence type="ECO:0000313" key="9">
    <source>
        <dbReference type="EMBL" id="MFC3907891.1"/>
    </source>
</evidence>
<dbReference type="PANTHER" id="PTHR34982:SF1">
    <property type="entry name" value="FLAGELLAR ASSEMBLY PROTEIN FLIH"/>
    <property type="match status" value="1"/>
</dbReference>
<keyword evidence="6" id="KW-0653">Protein transport</keyword>
<evidence type="ECO:0000256" key="5">
    <source>
        <dbReference type="ARBA" id="ARBA00022795"/>
    </source>
</evidence>
<gene>
    <name evidence="9" type="ORF">ACFORL_02190</name>
</gene>
<evidence type="ECO:0000256" key="4">
    <source>
        <dbReference type="ARBA" id="ARBA00022448"/>
    </source>
</evidence>
<dbReference type="EMBL" id="JBHSAB010000001">
    <property type="protein sequence ID" value="MFC3907891.1"/>
    <property type="molecule type" value="Genomic_DNA"/>
</dbReference>
<keyword evidence="5" id="KW-1005">Bacterial flagellum biogenesis</keyword>
<dbReference type="Pfam" id="PF02108">
    <property type="entry name" value="FliH"/>
    <property type="match status" value="1"/>
</dbReference>
<evidence type="ECO:0000256" key="7">
    <source>
        <dbReference type="ARBA" id="ARBA00023225"/>
    </source>
</evidence>
<reference evidence="10" key="1">
    <citation type="journal article" date="2019" name="Int. J. Syst. Evol. Microbiol.">
        <title>The Global Catalogue of Microorganisms (GCM) 10K type strain sequencing project: providing services to taxonomists for standard genome sequencing and annotation.</title>
        <authorList>
            <consortium name="The Broad Institute Genomics Platform"/>
            <consortium name="The Broad Institute Genome Sequencing Center for Infectious Disease"/>
            <person name="Wu L."/>
            <person name="Ma J."/>
        </authorList>
    </citation>
    <scope>NUCLEOTIDE SEQUENCE [LARGE SCALE GENOMIC DNA]</scope>
    <source>
        <strain evidence="10">CCUG 59858</strain>
    </source>
</reference>
<organism evidence="9 10">
    <name type="scientific">Legionella dresdenensis</name>
    <dbReference type="NCBI Taxonomy" id="450200"/>
    <lineage>
        <taxon>Bacteria</taxon>
        <taxon>Pseudomonadati</taxon>
        <taxon>Pseudomonadota</taxon>
        <taxon>Gammaproteobacteria</taxon>
        <taxon>Legionellales</taxon>
        <taxon>Legionellaceae</taxon>
        <taxon>Legionella</taxon>
    </lineage>
</organism>
<dbReference type="PANTHER" id="PTHR34982">
    <property type="entry name" value="YOP PROTEINS TRANSLOCATION PROTEIN L"/>
    <property type="match status" value="1"/>
</dbReference>